<keyword evidence="7" id="KW-1005">Bacterial flagellum biogenesis</keyword>
<name>A0A9X1M4T3_9MICC</name>
<keyword evidence="11" id="KW-0282">Flagellum</keyword>
<evidence type="ECO:0000256" key="4">
    <source>
        <dbReference type="ARBA" id="ARBA00022448"/>
    </source>
</evidence>
<dbReference type="InterPro" id="IPR012823">
    <property type="entry name" value="Flagell_FliJ"/>
</dbReference>
<keyword evidence="6" id="KW-0145">Chemotaxis</keyword>
<dbReference type="RefSeq" id="WP_227909211.1">
    <property type="nucleotide sequence ID" value="NZ_CP095461.1"/>
</dbReference>
<accession>A0A9X1M4T3</accession>
<evidence type="ECO:0000256" key="2">
    <source>
        <dbReference type="ARBA" id="ARBA00010004"/>
    </source>
</evidence>
<comment type="subcellular location">
    <subcellularLocation>
        <location evidence="1">Cell membrane</location>
        <topology evidence="1">Peripheral membrane protein</topology>
        <orientation evidence="1">Cytoplasmic side</orientation>
    </subcellularLocation>
</comment>
<keyword evidence="4" id="KW-0813">Transport</keyword>
<keyword evidence="11" id="KW-0966">Cell projection</keyword>
<protein>
    <recommendedName>
        <fullName evidence="3">Flagellar FliJ protein</fullName>
    </recommendedName>
</protein>
<keyword evidence="8" id="KW-0653">Protein transport</keyword>
<dbReference type="GO" id="GO:0006935">
    <property type="term" value="P:chemotaxis"/>
    <property type="evidence" value="ECO:0007669"/>
    <property type="project" value="UniProtKB-KW"/>
</dbReference>
<comment type="similarity">
    <text evidence="2">Belongs to the FliJ family.</text>
</comment>
<proteinExistence type="inferred from homology"/>
<comment type="caution">
    <text evidence="11">The sequence shown here is derived from an EMBL/GenBank/DDBJ whole genome shotgun (WGS) entry which is preliminary data.</text>
</comment>
<dbReference type="InterPro" id="IPR053716">
    <property type="entry name" value="Flag_assembly_chemotaxis_eff"/>
</dbReference>
<evidence type="ECO:0000313" key="11">
    <source>
        <dbReference type="EMBL" id="MCC3270932.1"/>
    </source>
</evidence>
<gene>
    <name evidence="11" type="ORF">LJ751_16495</name>
</gene>
<keyword evidence="11" id="KW-0969">Cilium</keyword>
<reference evidence="11" key="1">
    <citation type="submission" date="2021-10" db="EMBL/GenBank/DDBJ databases">
        <title>Novel species in genus Arthrobacter.</title>
        <authorList>
            <person name="Liu Y."/>
        </authorList>
    </citation>
    <scope>NUCLEOTIDE SEQUENCE</scope>
    <source>
        <strain evidence="11">Zg-Y809</strain>
    </source>
</reference>
<dbReference type="AlphaFoldDB" id="A0A9X1M4T3"/>
<keyword evidence="5" id="KW-1003">Cell membrane</keyword>
<dbReference type="GO" id="GO:0005886">
    <property type="term" value="C:plasma membrane"/>
    <property type="evidence" value="ECO:0007669"/>
    <property type="project" value="UniProtKB-SubCell"/>
</dbReference>
<dbReference type="Gene3D" id="1.10.287.1700">
    <property type="match status" value="1"/>
</dbReference>
<evidence type="ECO:0000313" key="12">
    <source>
        <dbReference type="Proteomes" id="UP001139264"/>
    </source>
</evidence>
<sequence length="144" mass="15403">MSRVFPLAGLLRLRRLQEEAAAAKLASANTRVRETAEEQAEAYLSLTESPLMATDSATMHAVAAARASSRAMLADLAALGSRLETDAAAAQTVYSAARAESVGLEKLEARHAGFVAAEDQRTEQTVLDELAGTAWQRRQKEAMS</sequence>
<evidence type="ECO:0000256" key="10">
    <source>
        <dbReference type="ARBA" id="ARBA00023225"/>
    </source>
</evidence>
<dbReference type="GO" id="GO:0009288">
    <property type="term" value="C:bacterial-type flagellum"/>
    <property type="evidence" value="ECO:0007669"/>
    <property type="project" value="InterPro"/>
</dbReference>
<dbReference type="Proteomes" id="UP001139264">
    <property type="component" value="Unassembled WGS sequence"/>
</dbReference>
<dbReference type="GO" id="GO:0044781">
    <property type="term" value="P:bacterial-type flagellum organization"/>
    <property type="evidence" value="ECO:0007669"/>
    <property type="project" value="UniProtKB-KW"/>
</dbReference>
<organism evidence="11 12">
    <name type="scientific">Arthrobacter gengyunqii</name>
    <dbReference type="NCBI Taxonomy" id="2886940"/>
    <lineage>
        <taxon>Bacteria</taxon>
        <taxon>Bacillati</taxon>
        <taxon>Actinomycetota</taxon>
        <taxon>Actinomycetes</taxon>
        <taxon>Micrococcales</taxon>
        <taxon>Micrococcaceae</taxon>
        <taxon>Arthrobacter</taxon>
    </lineage>
</organism>
<dbReference type="GO" id="GO:0015031">
    <property type="term" value="P:protein transport"/>
    <property type="evidence" value="ECO:0007669"/>
    <property type="project" value="UniProtKB-KW"/>
</dbReference>
<keyword evidence="9" id="KW-0472">Membrane</keyword>
<evidence type="ECO:0000256" key="9">
    <source>
        <dbReference type="ARBA" id="ARBA00023136"/>
    </source>
</evidence>
<evidence type="ECO:0000256" key="3">
    <source>
        <dbReference type="ARBA" id="ARBA00020392"/>
    </source>
</evidence>
<evidence type="ECO:0000256" key="5">
    <source>
        <dbReference type="ARBA" id="ARBA00022475"/>
    </source>
</evidence>
<evidence type="ECO:0000256" key="6">
    <source>
        <dbReference type="ARBA" id="ARBA00022500"/>
    </source>
</evidence>
<evidence type="ECO:0000256" key="1">
    <source>
        <dbReference type="ARBA" id="ARBA00004413"/>
    </source>
</evidence>
<dbReference type="GO" id="GO:0071973">
    <property type="term" value="P:bacterial-type flagellum-dependent cell motility"/>
    <property type="evidence" value="ECO:0007669"/>
    <property type="project" value="InterPro"/>
</dbReference>
<evidence type="ECO:0000256" key="8">
    <source>
        <dbReference type="ARBA" id="ARBA00022927"/>
    </source>
</evidence>
<dbReference type="EMBL" id="JAJFZP010000016">
    <property type="protein sequence ID" value="MCC3270932.1"/>
    <property type="molecule type" value="Genomic_DNA"/>
</dbReference>
<keyword evidence="10" id="KW-1006">Bacterial flagellum protein export</keyword>
<evidence type="ECO:0000256" key="7">
    <source>
        <dbReference type="ARBA" id="ARBA00022795"/>
    </source>
</evidence>
<dbReference type="Pfam" id="PF02050">
    <property type="entry name" value="FliJ"/>
    <property type="match status" value="1"/>
</dbReference>